<gene>
    <name evidence="2" type="ORF">KL86SPO_30938</name>
</gene>
<name>A0A212LTH6_9FIRM</name>
<proteinExistence type="predicted"/>
<dbReference type="AlphaFoldDB" id="A0A212LTH6"/>
<dbReference type="InterPro" id="IPR028979">
    <property type="entry name" value="Ser_kin/Pase_Hpr-like_N_sf"/>
</dbReference>
<evidence type="ECO:0000313" key="2">
    <source>
        <dbReference type="EMBL" id="SCM80760.1"/>
    </source>
</evidence>
<protein>
    <recommendedName>
        <fullName evidence="1">DRTGG domain-containing protein</fullName>
    </recommendedName>
</protein>
<dbReference type="Pfam" id="PF07085">
    <property type="entry name" value="DRTGG"/>
    <property type="match status" value="1"/>
</dbReference>
<dbReference type="SUPFAM" id="SSF75138">
    <property type="entry name" value="HprK N-terminal domain-like"/>
    <property type="match status" value="1"/>
</dbReference>
<dbReference type="RefSeq" id="WP_075754512.1">
    <property type="nucleotide sequence ID" value="NZ_LT608335.1"/>
</dbReference>
<evidence type="ECO:0000259" key="1">
    <source>
        <dbReference type="Pfam" id="PF07085"/>
    </source>
</evidence>
<reference evidence="2" key="1">
    <citation type="submission" date="2016-08" db="EMBL/GenBank/DDBJ databases">
        <authorList>
            <person name="Seilhamer J.J."/>
        </authorList>
    </citation>
    <scope>NUCLEOTIDE SEQUENCE</scope>
    <source>
        <strain evidence="2">86</strain>
    </source>
</reference>
<organism evidence="2">
    <name type="scientific">uncultured Sporomusa sp</name>
    <dbReference type="NCBI Taxonomy" id="307249"/>
    <lineage>
        <taxon>Bacteria</taxon>
        <taxon>Bacillati</taxon>
        <taxon>Bacillota</taxon>
        <taxon>Negativicutes</taxon>
        <taxon>Selenomonadales</taxon>
        <taxon>Sporomusaceae</taxon>
        <taxon>Sporomusa</taxon>
        <taxon>environmental samples</taxon>
    </lineage>
</organism>
<dbReference type="InterPro" id="IPR010766">
    <property type="entry name" value="DRTGG"/>
</dbReference>
<sequence>MKLAQVRNVLDAEVLCGMEWLDREAKSACGADLMSDVLAFTKEQALLLTGLTNIQVIRTAEMSDLVAILFVRGKRPGPEVIALAEIMEIPLLSTDRQMYEACGILYKDGLKGSSQKEETPCFHNRE</sequence>
<feature type="domain" description="DRTGG" evidence="1">
    <location>
        <begin position="6"/>
        <end position="102"/>
    </location>
</feature>
<dbReference type="EMBL" id="FMJE01000003">
    <property type="protein sequence ID" value="SCM80760.1"/>
    <property type="molecule type" value="Genomic_DNA"/>
</dbReference>
<accession>A0A212LTH6</accession>
<dbReference type="Gene3D" id="3.40.1390.20">
    <property type="entry name" value="HprK N-terminal domain-like"/>
    <property type="match status" value="1"/>
</dbReference>